<dbReference type="PANTHER" id="PTHR43130:SF2">
    <property type="entry name" value="DJ-1_PFPI DOMAIN-CONTAINING PROTEIN"/>
    <property type="match status" value="1"/>
</dbReference>
<evidence type="ECO:0000259" key="2">
    <source>
        <dbReference type="Pfam" id="PF01965"/>
    </source>
</evidence>
<reference evidence="3 4" key="1">
    <citation type="submission" date="2024-02" db="EMBL/GenBank/DDBJ databases">
        <title>Expansion and revision of Xanthobacter and proposal of Roseixanthobacter gen. nov.</title>
        <authorList>
            <person name="Soltysiak M.P.M."/>
            <person name="Jalihal A."/>
            <person name="Ory A."/>
            <person name="Chrisophersen C."/>
            <person name="Lee A.D."/>
            <person name="Boulton J."/>
            <person name="Springer M."/>
        </authorList>
    </citation>
    <scope>NUCLEOTIDE SEQUENCE [LARGE SCALE GENOMIC DNA]</scope>
    <source>
        <strain evidence="3 4">CB5</strain>
    </source>
</reference>
<dbReference type="EC" id="4.2.1.-" evidence="3"/>
<dbReference type="PANTHER" id="PTHR43130">
    <property type="entry name" value="ARAC-FAMILY TRANSCRIPTIONAL REGULATOR"/>
    <property type="match status" value="1"/>
</dbReference>
<keyword evidence="4" id="KW-1185">Reference proteome</keyword>
<feature type="domain" description="DJ-1/PfpI" evidence="2">
    <location>
        <begin position="4"/>
        <end position="162"/>
    </location>
</feature>
<organism evidence="3 4">
    <name type="scientific">Xanthobacter aminoxidans</name>
    <dbReference type="NCBI Taxonomy" id="186280"/>
    <lineage>
        <taxon>Bacteria</taxon>
        <taxon>Pseudomonadati</taxon>
        <taxon>Pseudomonadota</taxon>
        <taxon>Alphaproteobacteria</taxon>
        <taxon>Hyphomicrobiales</taxon>
        <taxon>Xanthobacteraceae</taxon>
        <taxon>Xanthobacter</taxon>
    </lineage>
</organism>
<dbReference type="InterPro" id="IPR029062">
    <property type="entry name" value="Class_I_gatase-like"/>
</dbReference>
<protein>
    <submittedName>
        <fullName evidence="3">DJ-1/PfpI family protein</fullName>
        <ecNumber evidence="3">4.2.1.-</ecNumber>
    </submittedName>
</protein>
<comment type="caution">
    <text evidence="3">The sequence shown here is derived from an EMBL/GenBank/DDBJ whole genome shotgun (WGS) entry which is preliminary data.</text>
</comment>
<dbReference type="Proteomes" id="UP001604043">
    <property type="component" value="Unassembled WGS sequence"/>
</dbReference>
<dbReference type="Gene3D" id="3.40.50.880">
    <property type="match status" value="1"/>
</dbReference>
<name>A0ABW6ZHQ2_9HYPH</name>
<evidence type="ECO:0000256" key="1">
    <source>
        <dbReference type="SAM" id="MobiDB-lite"/>
    </source>
</evidence>
<sequence length="243" mass="25844">MDIGLLFFPGMTQLDVTGPFEVLARLPGARMHLLWKSIEPITSDVGLTLMPTTTFADCPQLDVLCVGGGPGQMALMDDEEVMAFVARAGAGARYVTSVCAGCFILAGAGLLDGYKSACHWLSRDQLAILGAIPVKERIVVDRNRISGGGVTAGIDFAFQVAAELCGDDVAKRVQLMLEYDPKPPFDITEDNAPAALLAEVRSAARPLLEERLRSSQRAVARMQQGRGPREAHPAAFPSSTGAS</sequence>
<dbReference type="InterPro" id="IPR052158">
    <property type="entry name" value="INH-QAR"/>
</dbReference>
<feature type="region of interest" description="Disordered" evidence="1">
    <location>
        <begin position="215"/>
        <end position="243"/>
    </location>
</feature>
<dbReference type="CDD" id="cd03139">
    <property type="entry name" value="GATase1_PfpI_2"/>
    <property type="match status" value="1"/>
</dbReference>
<evidence type="ECO:0000313" key="4">
    <source>
        <dbReference type="Proteomes" id="UP001604043"/>
    </source>
</evidence>
<dbReference type="RefSeq" id="WP_394007892.1">
    <property type="nucleotide sequence ID" value="NZ_JBAFUR010000002.1"/>
</dbReference>
<proteinExistence type="predicted"/>
<dbReference type="InterPro" id="IPR002818">
    <property type="entry name" value="DJ-1/PfpI"/>
</dbReference>
<gene>
    <name evidence="3" type="ORF">V5F30_10395</name>
</gene>
<dbReference type="GO" id="GO:0016829">
    <property type="term" value="F:lyase activity"/>
    <property type="evidence" value="ECO:0007669"/>
    <property type="project" value="UniProtKB-KW"/>
</dbReference>
<dbReference type="EMBL" id="JBAFUR010000002">
    <property type="protein sequence ID" value="MFG1252614.1"/>
    <property type="molecule type" value="Genomic_DNA"/>
</dbReference>
<evidence type="ECO:0000313" key="3">
    <source>
        <dbReference type="EMBL" id="MFG1252614.1"/>
    </source>
</evidence>
<accession>A0ABW6ZHQ2</accession>
<dbReference type="Pfam" id="PF01965">
    <property type="entry name" value="DJ-1_PfpI"/>
    <property type="match status" value="1"/>
</dbReference>
<dbReference type="SUPFAM" id="SSF52317">
    <property type="entry name" value="Class I glutamine amidotransferase-like"/>
    <property type="match status" value="1"/>
</dbReference>
<keyword evidence="3" id="KW-0456">Lyase</keyword>